<keyword evidence="2" id="KW-0012">Acyltransferase</keyword>
<dbReference type="CDD" id="cd04301">
    <property type="entry name" value="NAT_SF"/>
    <property type="match status" value="1"/>
</dbReference>
<organism evidence="4 5">
    <name type="scientific">Prosthecobacter debontii</name>
    <dbReference type="NCBI Taxonomy" id="48467"/>
    <lineage>
        <taxon>Bacteria</taxon>
        <taxon>Pseudomonadati</taxon>
        <taxon>Verrucomicrobiota</taxon>
        <taxon>Verrucomicrobiia</taxon>
        <taxon>Verrucomicrobiales</taxon>
        <taxon>Verrucomicrobiaceae</taxon>
        <taxon>Prosthecobacter</taxon>
    </lineage>
</organism>
<evidence type="ECO:0000256" key="2">
    <source>
        <dbReference type="ARBA" id="ARBA00023315"/>
    </source>
</evidence>
<dbReference type="Gene3D" id="3.40.630.30">
    <property type="match status" value="1"/>
</dbReference>
<proteinExistence type="predicted"/>
<dbReference type="PANTHER" id="PTHR43877">
    <property type="entry name" value="AMINOALKYLPHOSPHONATE N-ACETYLTRANSFERASE-RELATED-RELATED"/>
    <property type="match status" value="1"/>
</dbReference>
<keyword evidence="4" id="KW-0687">Ribonucleoprotein</keyword>
<sequence>MSEEVQIRALREEDDLSAITALLHAAYAPLAERGFRYLASHQDDSITLQRLKAGWAYVGTLSGQIVATITLRASEADSPCEWYREPSVFIFGQFAVHPAFQRRGIGERLIQRMEHEAVVRGATELALDTSEGATHLWDWYSSLGYRFIQHVSWRDTNYRSVVLSKSLTR</sequence>
<feature type="domain" description="N-acetyltransferase" evidence="3">
    <location>
        <begin position="5"/>
        <end position="168"/>
    </location>
</feature>
<dbReference type="GO" id="GO:0005840">
    <property type="term" value="C:ribosome"/>
    <property type="evidence" value="ECO:0007669"/>
    <property type="project" value="UniProtKB-KW"/>
</dbReference>
<keyword evidence="5" id="KW-1185">Reference proteome</keyword>
<dbReference type="STRING" id="48467.SAMN02745166_02796"/>
<evidence type="ECO:0000313" key="4">
    <source>
        <dbReference type="EMBL" id="SKA98551.1"/>
    </source>
</evidence>
<evidence type="ECO:0000256" key="1">
    <source>
        <dbReference type="ARBA" id="ARBA00022679"/>
    </source>
</evidence>
<keyword evidence="4" id="KW-0689">Ribosomal protein</keyword>
<protein>
    <submittedName>
        <fullName evidence="4">Ribosomal protein S18 acetylase RimI</fullName>
    </submittedName>
</protein>
<keyword evidence="1" id="KW-0808">Transferase</keyword>
<reference evidence="5" key="1">
    <citation type="submission" date="2017-02" db="EMBL/GenBank/DDBJ databases">
        <authorList>
            <person name="Varghese N."/>
            <person name="Submissions S."/>
        </authorList>
    </citation>
    <scope>NUCLEOTIDE SEQUENCE [LARGE SCALE GENOMIC DNA]</scope>
    <source>
        <strain evidence="5">ATCC 700200</strain>
    </source>
</reference>
<dbReference type="InterPro" id="IPR016181">
    <property type="entry name" value="Acyl_CoA_acyltransferase"/>
</dbReference>
<dbReference type="Pfam" id="PF00583">
    <property type="entry name" value="Acetyltransf_1"/>
    <property type="match status" value="1"/>
</dbReference>
<evidence type="ECO:0000259" key="3">
    <source>
        <dbReference type="PROSITE" id="PS51186"/>
    </source>
</evidence>
<name>A0A1T4YB71_9BACT</name>
<dbReference type="AlphaFoldDB" id="A0A1T4YB71"/>
<accession>A0A1T4YB71</accession>
<dbReference type="SUPFAM" id="SSF55729">
    <property type="entry name" value="Acyl-CoA N-acyltransferases (Nat)"/>
    <property type="match status" value="1"/>
</dbReference>
<dbReference type="RefSeq" id="WP_176159430.1">
    <property type="nucleotide sequence ID" value="NZ_FUYE01000008.1"/>
</dbReference>
<dbReference type="GO" id="GO:0016747">
    <property type="term" value="F:acyltransferase activity, transferring groups other than amino-acyl groups"/>
    <property type="evidence" value="ECO:0007669"/>
    <property type="project" value="InterPro"/>
</dbReference>
<dbReference type="InterPro" id="IPR050832">
    <property type="entry name" value="Bact_Acetyltransf"/>
</dbReference>
<dbReference type="PROSITE" id="PS51186">
    <property type="entry name" value="GNAT"/>
    <property type="match status" value="1"/>
</dbReference>
<dbReference type="InterPro" id="IPR000182">
    <property type="entry name" value="GNAT_dom"/>
</dbReference>
<gene>
    <name evidence="4" type="ORF">SAMN02745166_02796</name>
</gene>
<dbReference type="EMBL" id="FUYE01000008">
    <property type="protein sequence ID" value="SKA98551.1"/>
    <property type="molecule type" value="Genomic_DNA"/>
</dbReference>
<dbReference type="Proteomes" id="UP000190774">
    <property type="component" value="Unassembled WGS sequence"/>
</dbReference>
<evidence type="ECO:0000313" key="5">
    <source>
        <dbReference type="Proteomes" id="UP000190774"/>
    </source>
</evidence>